<dbReference type="EMBL" id="BAABEY010000012">
    <property type="protein sequence ID" value="GAA4435429.1"/>
    <property type="molecule type" value="Genomic_DNA"/>
</dbReference>
<gene>
    <name evidence="1" type="ORF">GCM10023091_11830</name>
</gene>
<comment type="caution">
    <text evidence="1">The sequence shown here is derived from an EMBL/GenBank/DDBJ whole genome shotgun (WGS) entry which is preliminary data.</text>
</comment>
<reference evidence="2" key="1">
    <citation type="journal article" date="2019" name="Int. J. Syst. Evol. Microbiol.">
        <title>The Global Catalogue of Microorganisms (GCM) 10K type strain sequencing project: providing services to taxonomists for standard genome sequencing and annotation.</title>
        <authorList>
            <consortium name="The Broad Institute Genomics Platform"/>
            <consortium name="The Broad Institute Genome Sequencing Center for Infectious Disease"/>
            <person name="Wu L."/>
            <person name="Ma J."/>
        </authorList>
    </citation>
    <scope>NUCLEOTIDE SEQUENCE [LARGE SCALE GENOMIC DNA]</scope>
    <source>
        <strain evidence="2">JCM 31920</strain>
    </source>
</reference>
<keyword evidence="2" id="KW-1185">Reference proteome</keyword>
<protein>
    <submittedName>
        <fullName evidence="1">Uncharacterized protein</fullName>
    </submittedName>
</protein>
<sequence>MRKAMIPVIGANCLLKNTDLAGFSHYYGISTSFWPLMMKRSDYGMVFAVTLKKTITIYGKEK</sequence>
<proteinExistence type="predicted"/>
<organism evidence="1 2">
    <name type="scientific">Ravibacter arvi</name>
    <dbReference type="NCBI Taxonomy" id="2051041"/>
    <lineage>
        <taxon>Bacteria</taxon>
        <taxon>Pseudomonadati</taxon>
        <taxon>Bacteroidota</taxon>
        <taxon>Cytophagia</taxon>
        <taxon>Cytophagales</taxon>
        <taxon>Spirosomataceae</taxon>
        <taxon>Ravibacter</taxon>
    </lineage>
</organism>
<name>A0ABP8LVB6_9BACT</name>
<accession>A0ABP8LVB6</accession>
<evidence type="ECO:0000313" key="1">
    <source>
        <dbReference type="EMBL" id="GAA4435429.1"/>
    </source>
</evidence>
<dbReference type="Proteomes" id="UP001501508">
    <property type="component" value="Unassembled WGS sequence"/>
</dbReference>
<evidence type="ECO:0000313" key="2">
    <source>
        <dbReference type="Proteomes" id="UP001501508"/>
    </source>
</evidence>